<dbReference type="InterPro" id="IPR039461">
    <property type="entry name" value="Peptidase_M49"/>
</dbReference>
<accession>A0ABX2AQ23</accession>
<comment type="caution">
    <text evidence="3">The sequence shown here is derived from an EMBL/GenBank/DDBJ whole genome shotgun (WGS) entry which is preliminary data.</text>
</comment>
<dbReference type="RefSeq" id="WP_172173379.1">
    <property type="nucleotide sequence ID" value="NZ_CASGIA010000008.1"/>
</dbReference>
<evidence type="ECO:0000256" key="2">
    <source>
        <dbReference type="ARBA" id="ARBA00022801"/>
    </source>
</evidence>
<sequence>MSSSDFNYLDIRFADIQMLRYRLDGFDGLSLNQKKLIYCLAEATLWGRDITFGQFGGYNLKIRKTLEAVVLSRDIARTTLDYIALKDYLRRVWFSSGIYHHYGCEKFKPGFSEAYFRNAVAMADVALLPLDGMTVGELCDELVPVIFDSDVLPTRLNKIAGDDLVATSANTYYVNVTQAEAEAFYDVQKKTGDGERPVSYGLNTTLVKDSTGEFSEKTWCTEGLYGPVISRIVYWLEKAMEHAENDAQRDVISTLIEFYRTGSLDVFDEYSVKWVKSTDGMVDFINGFIEVYSDPLGLKGSWEGIVEYKDIEATRRTRTVSDNAQWFEDHSPVDVRFRKPVVKGVTANVVKAAMLGGDEYPSTAIGINLPNADWIRAEHGSKSVTIGNLISAYSVASRESGMSEEFIADEETKLLVERYGEVCDELHTDLHECLGHGSGRLLPGVNSDALKEYGNTIEEARADLFGLYYMADEKMTELGLLPDGEAYKAHYYTYMMNGLMTQLVRIEPGRNIEEAHMRNRALVARWCLAEGTAVKMVKGDDGRTFVHIEDYARLRSLFAVLLAEVQRIKSEGDYGAARNLVEAYGVKIDAHLHAEVLERYRRLDIAPYKGFINPVLVPVSDQEGNVVDIKVDYTESYDEQMLRYGREYSMV</sequence>
<evidence type="ECO:0000256" key="1">
    <source>
        <dbReference type="ARBA" id="ARBA00022723"/>
    </source>
</evidence>
<dbReference type="Gene3D" id="3.30.540.30">
    <property type="match status" value="2"/>
</dbReference>
<dbReference type="Proteomes" id="UP001193734">
    <property type="component" value="Unassembled WGS sequence"/>
</dbReference>
<dbReference type="PANTHER" id="PTHR23422:SF11">
    <property type="entry name" value="DIPEPTIDYL PEPTIDASE 3"/>
    <property type="match status" value="1"/>
</dbReference>
<reference evidence="3 4" key="1">
    <citation type="submission" date="2020-05" db="EMBL/GenBank/DDBJ databases">
        <title>Distinct polysaccharide utilization as determinants for interspecies competition between intestinal Prevotella spp.</title>
        <authorList>
            <person name="Galvez E.J.C."/>
            <person name="Iljazovic A."/>
            <person name="Strowig T."/>
        </authorList>
    </citation>
    <scope>NUCLEOTIDE SEQUENCE [LARGE SCALE GENOMIC DNA]</scope>
    <source>
        <strain evidence="3 4">PROD</strain>
    </source>
</reference>
<keyword evidence="2" id="KW-0378">Hydrolase</keyword>
<organism evidence="3 4">
    <name type="scientific">Xylanibacter rodentium</name>
    <dbReference type="NCBI Taxonomy" id="2736289"/>
    <lineage>
        <taxon>Bacteria</taxon>
        <taxon>Pseudomonadati</taxon>
        <taxon>Bacteroidota</taxon>
        <taxon>Bacteroidia</taxon>
        <taxon>Bacteroidales</taxon>
        <taxon>Prevotellaceae</taxon>
        <taxon>Xylanibacter</taxon>
    </lineage>
</organism>
<proteinExistence type="predicted"/>
<dbReference type="EMBL" id="JABKKE010000001">
    <property type="protein sequence ID" value="NPE12802.1"/>
    <property type="molecule type" value="Genomic_DNA"/>
</dbReference>
<dbReference type="PANTHER" id="PTHR23422">
    <property type="entry name" value="DIPEPTIDYL PEPTIDASE III-RELATED"/>
    <property type="match status" value="1"/>
</dbReference>
<evidence type="ECO:0000313" key="4">
    <source>
        <dbReference type="Proteomes" id="UP001193734"/>
    </source>
</evidence>
<dbReference type="GeneID" id="82156211"/>
<name>A0ABX2AQ23_9BACT</name>
<gene>
    <name evidence="3" type="ORF">HPS55_00380</name>
</gene>
<dbReference type="Pfam" id="PF03571">
    <property type="entry name" value="Peptidase_M49"/>
    <property type="match status" value="2"/>
</dbReference>
<evidence type="ECO:0000313" key="3">
    <source>
        <dbReference type="EMBL" id="NPE12802.1"/>
    </source>
</evidence>
<protein>
    <submittedName>
        <fullName evidence="3">Dihydrofolate reductase</fullName>
    </submittedName>
</protein>
<keyword evidence="4" id="KW-1185">Reference proteome</keyword>
<keyword evidence="1" id="KW-0479">Metal-binding</keyword>